<feature type="transmembrane region" description="Helical" evidence="6">
    <location>
        <begin position="204"/>
        <end position="227"/>
    </location>
</feature>
<feature type="transmembrane region" description="Helical" evidence="6">
    <location>
        <begin position="20"/>
        <end position="41"/>
    </location>
</feature>
<evidence type="ECO:0000256" key="2">
    <source>
        <dbReference type="ARBA" id="ARBA00009853"/>
    </source>
</evidence>
<keyword evidence="3 6" id="KW-0812">Transmembrane</keyword>
<evidence type="ECO:0000313" key="8">
    <source>
        <dbReference type="EMBL" id="MFD2142083.1"/>
    </source>
</evidence>
<dbReference type="Proteomes" id="UP001597299">
    <property type="component" value="Unassembled WGS sequence"/>
</dbReference>
<evidence type="ECO:0000256" key="5">
    <source>
        <dbReference type="ARBA" id="ARBA00023136"/>
    </source>
</evidence>
<feature type="transmembrane region" description="Helical" evidence="6">
    <location>
        <begin position="233"/>
        <end position="251"/>
    </location>
</feature>
<evidence type="ECO:0000256" key="6">
    <source>
        <dbReference type="SAM" id="Phobius"/>
    </source>
</evidence>
<dbReference type="InterPro" id="IPR037185">
    <property type="entry name" value="EmrE-like"/>
</dbReference>
<sequence length="323" mass="33509">MRPDAARRDDFGAGRLTRSLPARGTLIGAGFMLASGAVVALMEAAVRGVSQTLHPFVLVFWREVFSVLLLLPLWMAAGRPRVARARLPLHLLRSLLNGGAILAWYLALRSLPLAEATALGFTAILFAAMGSRAVLGERVFPLQWVAIAAGLAGALLVVGPGLGLDTGIRGAVGFGAAAALGSALLFAASMLVAKLQTRGDGSAVSALLLALGMGTLAGVLAVPVWQWPTSTEFAWLGFFGLCNVLGQVFFLEAMRRASATVVIPLDVSRLVWALVFGAVFYAEWPAAPALLGATLIGGSAILVVLGARQEGARLPDPGPRIGA</sequence>
<dbReference type="PANTHER" id="PTHR22911">
    <property type="entry name" value="ACYL-MALONYL CONDENSING ENZYME-RELATED"/>
    <property type="match status" value="1"/>
</dbReference>
<feature type="transmembrane region" description="Helical" evidence="6">
    <location>
        <begin position="87"/>
        <end position="107"/>
    </location>
</feature>
<gene>
    <name evidence="8" type="ORF">ACFSNC_16875</name>
</gene>
<evidence type="ECO:0000256" key="3">
    <source>
        <dbReference type="ARBA" id="ARBA00022692"/>
    </source>
</evidence>
<keyword evidence="5 6" id="KW-0472">Membrane</keyword>
<evidence type="ECO:0000256" key="1">
    <source>
        <dbReference type="ARBA" id="ARBA00004141"/>
    </source>
</evidence>
<feature type="transmembrane region" description="Helical" evidence="6">
    <location>
        <begin position="142"/>
        <end position="162"/>
    </location>
</feature>
<feature type="transmembrane region" description="Helical" evidence="6">
    <location>
        <begin position="288"/>
        <end position="307"/>
    </location>
</feature>
<comment type="subcellular location">
    <subcellularLocation>
        <location evidence="1">Membrane</location>
        <topology evidence="1">Multi-pass membrane protein</topology>
    </subcellularLocation>
</comment>
<name>A0ABW4Z1E5_9HYPH</name>
<dbReference type="SUPFAM" id="SSF103481">
    <property type="entry name" value="Multidrug resistance efflux transporter EmrE"/>
    <property type="match status" value="2"/>
</dbReference>
<reference evidence="9" key="1">
    <citation type="journal article" date="2019" name="Int. J. Syst. Evol. Microbiol.">
        <title>The Global Catalogue of Microorganisms (GCM) 10K type strain sequencing project: providing services to taxonomists for standard genome sequencing and annotation.</title>
        <authorList>
            <consortium name="The Broad Institute Genomics Platform"/>
            <consortium name="The Broad Institute Genome Sequencing Center for Infectious Disease"/>
            <person name="Wu L."/>
            <person name="Ma J."/>
        </authorList>
    </citation>
    <scope>NUCLEOTIDE SEQUENCE [LARGE SCALE GENOMIC DNA]</scope>
    <source>
        <strain evidence="9">CCM 7435</strain>
    </source>
</reference>
<evidence type="ECO:0000259" key="7">
    <source>
        <dbReference type="Pfam" id="PF00892"/>
    </source>
</evidence>
<comment type="caution">
    <text evidence="8">The sequence shown here is derived from an EMBL/GenBank/DDBJ whole genome shotgun (WGS) entry which is preliminary data.</text>
</comment>
<dbReference type="RefSeq" id="WP_213351519.1">
    <property type="nucleotide sequence ID" value="NZ_JAHBGB010000006.1"/>
</dbReference>
<feature type="domain" description="EamA" evidence="7">
    <location>
        <begin position="27"/>
        <end position="158"/>
    </location>
</feature>
<dbReference type="PANTHER" id="PTHR22911:SF6">
    <property type="entry name" value="SOLUTE CARRIER FAMILY 35 MEMBER G1"/>
    <property type="match status" value="1"/>
</dbReference>
<feature type="transmembrane region" description="Helical" evidence="6">
    <location>
        <begin position="53"/>
        <end position="75"/>
    </location>
</feature>
<keyword evidence="4 6" id="KW-1133">Transmembrane helix</keyword>
<proteinExistence type="inferred from homology"/>
<keyword evidence="9" id="KW-1185">Reference proteome</keyword>
<evidence type="ECO:0000256" key="4">
    <source>
        <dbReference type="ARBA" id="ARBA00022989"/>
    </source>
</evidence>
<dbReference type="Pfam" id="PF00892">
    <property type="entry name" value="EamA"/>
    <property type="match status" value="2"/>
</dbReference>
<dbReference type="EMBL" id="JBHUHD010000001">
    <property type="protein sequence ID" value="MFD2142083.1"/>
    <property type="molecule type" value="Genomic_DNA"/>
</dbReference>
<accession>A0ABW4Z1E5</accession>
<organism evidence="8 9">
    <name type="scientific">Ancylobacter oerskovii</name>
    <dbReference type="NCBI Taxonomy" id="459519"/>
    <lineage>
        <taxon>Bacteria</taxon>
        <taxon>Pseudomonadati</taxon>
        <taxon>Pseudomonadota</taxon>
        <taxon>Alphaproteobacteria</taxon>
        <taxon>Hyphomicrobiales</taxon>
        <taxon>Xanthobacteraceae</taxon>
        <taxon>Ancylobacter</taxon>
    </lineage>
</organism>
<feature type="domain" description="EamA" evidence="7">
    <location>
        <begin position="174"/>
        <end position="304"/>
    </location>
</feature>
<feature type="transmembrane region" description="Helical" evidence="6">
    <location>
        <begin position="168"/>
        <end position="192"/>
    </location>
</feature>
<protein>
    <submittedName>
        <fullName evidence="8">DMT family transporter</fullName>
    </submittedName>
</protein>
<feature type="transmembrane region" description="Helical" evidence="6">
    <location>
        <begin position="263"/>
        <end position="282"/>
    </location>
</feature>
<dbReference type="InterPro" id="IPR000620">
    <property type="entry name" value="EamA_dom"/>
</dbReference>
<comment type="similarity">
    <text evidence="2">Belongs to the drug/metabolite transporter (DMT) superfamily. 10 TMS drug/metabolite exporter (DME) (TC 2.A.7.3) family.</text>
</comment>
<evidence type="ECO:0000313" key="9">
    <source>
        <dbReference type="Proteomes" id="UP001597299"/>
    </source>
</evidence>
<feature type="transmembrane region" description="Helical" evidence="6">
    <location>
        <begin position="113"/>
        <end position="135"/>
    </location>
</feature>